<evidence type="ECO:0000313" key="3">
    <source>
        <dbReference type="EMBL" id="KAJ4962084.1"/>
    </source>
</evidence>
<accession>A0A9Q0HA63</accession>
<feature type="transmembrane region" description="Helical" evidence="2">
    <location>
        <begin position="49"/>
        <end position="72"/>
    </location>
</feature>
<name>A0A9Q0HA63_9MAGN</name>
<dbReference type="Proteomes" id="UP001141806">
    <property type="component" value="Unassembled WGS sequence"/>
</dbReference>
<evidence type="ECO:0000256" key="1">
    <source>
        <dbReference type="SAM" id="MobiDB-lite"/>
    </source>
</evidence>
<keyword evidence="2" id="KW-1133">Transmembrane helix</keyword>
<comment type="caution">
    <text evidence="3">The sequence shown here is derived from an EMBL/GenBank/DDBJ whole genome shotgun (WGS) entry which is preliminary data.</text>
</comment>
<dbReference type="AlphaFoldDB" id="A0A9Q0HA63"/>
<protein>
    <submittedName>
        <fullName evidence="3">Uncharacterized protein</fullName>
    </submittedName>
</protein>
<keyword evidence="2" id="KW-0472">Membrane</keyword>
<organism evidence="3 4">
    <name type="scientific">Protea cynaroides</name>
    <dbReference type="NCBI Taxonomy" id="273540"/>
    <lineage>
        <taxon>Eukaryota</taxon>
        <taxon>Viridiplantae</taxon>
        <taxon>Streptophyta</taxon>
        <taxon>Embryophyta</taxon>
        <taxon>Tracheophyta</taxon>
        <taxon>Spermatophyta</taxon>
        <taxon>Magnoliopsida</taxon>
        <taxon>Proteales</taxon>
        <taxon>Proteaceae</taxon>
        <taxon>Protea</taxon>
    </lineage>
</organism>
<reference evidence="3" key="1">
    <citation type="journal article" date="2023" name="Plant J.">
        <title>The genome of the king protea, Protea cynaroides.</title>
        <authorList>
            <person name="Chang J."/>
            <person name="Duong T.A."/>
            <person name="Schoeman C."/>
            <person name="Ma X."/>
            <person name="Roodt D."/>
            <person name="Barker N."/>
            <person name="Li Z."/>
            <person name="Van de Peer Y."/>
            <person name="Mizrachi E."/>
        </authorList>
    </citation>
    <scope>NUCLEOTIDE SEQUENCE</scope>
    <source>
        <tissue evidence="3">Young leaves</tissue>
    </source>
</reference>
<keyword evidence="2" id="KW-0812">Transmembrane</keyword>
<evidence type="ECO:0000256" key="2">
    <source>
        <dbReference type="SAM" id="Phobius"/>
    </source>
</evidence>
<sequence length="137" mass="15155">MGRGPSDGVVQGSVSRSVLPGPRFRPKESKATSPRPFKKQSFPLRKSRFLIWVSDLFIFSISFSCIITALISREKKKRGEERGRHNRRDVGLGTSVRGRCAVRAAIAGIANPGAGSKSVHRVWQLPNQWGVRKNTGK</sequence>
<dbReference type="EMBL" id="JAMYWD010000009">
    <property type="protein sequence ID" value="KAJ4962084.1"/>
    <property type="molecule type" value="Genomic_DNA"/>
</dbReference>
<gene>
    <name evidence="3" type="ORF">NE237_021994</name>
</gene>
<keyword evidence="4" id="KW-1185">Reference proteome</keyword>
<proteinExistence type="predicted"/>
<evidence type="ECO:0000313" key="4">
    <source>
        <dbReference type="Proteomes" id="UP001141806"/>
    </source>
</evidence>
<feature type="region of interest" description="Disordered" evidence="1">
    <location>
        <begin position="1"/>
        <end position="39"/>
    </location>
</feature>